<evidence type="ECO:0000313" key="3">
    <source>
        <dbReference type="EMBL" id="SOD93724.1"/>
    </source>
</evidence>
<keyword evidence="4" id="KW-1185">Reference proteome</keyword>
<feature type="region of interest" description="Disordered" evidence="1">
    <location>
        <begin position="40"/>
        <end position="97"/>
    </location>
</feature>
<dbReference type="Proteomes" id="UP000219482">
    <property type="component" value="Unassembled WGS sequence"/>
</dbReference>
<reference evidence="4" key="1">
    <citation type="submission" date="2017-09" db="EMBL/GenBank/DDBJ databases">
        <authorList>
            <person name="Varghese N."/>
            <person name="Submissions S."/>
        </authorList>
    </citation>
    <scope>NUCLEOTIDE SEQUENCE [LARGE SCALE GENOMIC DNA]</scope>
    <source>
        <strain evidence="4">DSM 44270</strain>
    </source>
</reference>
<sequence>MLTAMEIPVTAGPWLVLGVVLGLLVPVLAVAVGLLGRSRGADAPPPAPDEPEQDDLPGFLASPPGSVPGPVAPVAAWPPLSSPPAAPPQQAAPGREDRSGLRLLATMAVGALLLIGAAAAVAAVRTPDRPAVGTPTTADDRDPARSSAPARSSDLAADLTFGGVVLERHAVGVTVARPRVRVTTEDGRTTATIELATFNCLRTDAPADPEAAGCTRSVTEVAELSTPQLDARRDGGGVRVSGAFATSRPAAGSAPVATGRVYDVVVTARPRDGESSGGRTPATGVLEVGGERVGSGDDGDDVLVRGG</sequence>
<evidence type="ECO:0000313" key="4">
    <source>
        <dbReference type="Proteomes" id="UP000219482"/>
    </source>
</evidence>
<dbReference type="AlphaFoldDB" id="A0A286GFD6"/>
<keyword evidence="2" id="KW-0812">Transmembrane</keyword>
<proteinExistence type="predicted"/>
<keyword evidence="2" id="KW-1133">Transmembrane helix</keyword>
<protein>
    <submittedName>
        <fullName evidence="3">Uncharacterized protein</fullName>
    </submittedName>
</protein>
<name>A0A286GFD6_9ACTN</name>
<organism evidence="3 4">
    <name type="scientific">Blastococcus haudaquaticus</name>
    <dbReference type="NCBI Taxonomy" id="1938745"/>
    <lineage>
        <taxon>Bacteria</taxon>
        <taxon>Bacillati</taxon>
        <taxon>Actinomycetota</taxon>
        <taxon>Actinomycetes</taxon>
        <taxon>Geodermatophilales</taxon>
        <taxon>Geodermatophilaceae</taxon>
        <taxon>Blastococcus</taxon>
    </lineage>
</organism>
<feature type="transmembrane region" description="Helical" evidence="2">
    <location>
        <begin position="103"/>
        <end position="124"/>
    </location>
</feature>
<evidence type="ECO:0000256" key="2">
    <source>
        <dbReference type="SAM" id="Phobius"/>
    </source>
</evidence>
<feature type="transmembrane region" description="Helical" evidence="2">
    <location>
        <begin position="12"/>
        <end position="35"/>
    </location>
</feature>
<dbReference type="EMBL" id="OCNK01000001">
    <property type="protein sequence ID" value="SOD93724.1"/>
    <property type="molecule type" value="Genomic_DNA"/>
</dbReference>
<accession>A0A286GFD6</accession>
<evidence type="ECO:0000256" key="1">
    <source>
        <dbReference type="SAM" id="MobiDB-lite"/>
    </source>
</evidence>
<keyword evidence="2" id="KW-0472">Membrane</keyword>
<feature type="region of interest" description="Disordered" evidence="1">
    <location>
        <begin position="128"/>
        <end position="152"/>
    </location>
</feature>
<gene>
    <name evidence="3" type="ORF">SAMN06272739_0397</name>
</gene>
<feature type="region of interest" description="Disordered" evidence="1">
    <location>
        <begin position="269"/>
        <end position="307"/>
    </location>
</feature>